<evidence type="ECO:0000313" key="2">
    <source>
        <dbReference type="Proteomes" id="UP000000493"/>
    </source>
</evidence>
<proteinExistence type="predicted"/>
<accession>A0A7U3ZQQ6</accession>
<evidence type="ECO:0000313" key="1">
    <source>
        <dbReference type="EMBL" id="AEI51636.1"/>
    </source>
</evidence>
<name>A0A7U3ZQQ6_RUNSL</name>
<reference evidence="1 2" key="2">
    <citation type="journal article" date="2012" name="Stand. Genomic Sci.">
        <title>Complete genome sequence of the aquatic bacterium Runella slithyformis type strain (LSU 4(T)).</title>
        <authorList>
            <person name="Copeland A."/>
            <person name="Zhang X."/>
            <person name="Misra M."/>
            <person name="Lapidus A."/>
            <person name="Nolan M."/>
            <person name="Lucas S."/>
            <person name="Deshpande S."/>
            <person name="Cheng J.F."/>
            <person name="Tapia R."/>
            <person name="Goodwin L.A."/>
            <person name="Pitluck S."/>
            <person name="Liolios K."/>
            <person name="Pagani I."/>
            <person name="Ivanova N."/>
            <person name="Mikhailova N."/>
            <person name="Pati A."/>
            <person name="Chen A."/>
            <person name="Palaniappan K."/>
            <person name="Land M."/>
            <person name="Hauser L."/>
            <person name="Pan C."/>
            <person name="Jeffries C.D."/>
            <person name="Detter J.C."/>
            <person name="Brambilla E.M."/>
            <person name="Rohde M."/>
            <person name="Djao O.D."/>
            <person name="Goker M."/>
            <person name="Sikorski J."/>
            <person name="Tindall B.J."/>
            <person name="Woyke T."/>
            <person name="Bristow J."/>
            <person name="Eisen J.A."/>
            <person name="Markowitz V."/>
            <person name="Hugenholtz P."/>
            <person name="Kyrpides N.C."/>
            <person name="Klenk H.P."/>
            <person name="Mavromatis K."/>
        </authorList>
    </citation>
    <scope>NUCLEOTIDE SEQUENCE [LARGE SCALE GENOMIC DNA]</scope>
    <source>
        <strain evidence="2">ATCC 29530 / DSM 19594 / LMG 11500 / NCIMB 11436 / LSU 4</strain>
    </source>
</reference>
<sequence>MILGKAPSSLPFCKKAVNISNVQGPDSERLEYIK</sequence>
<reference evidence="2" key="1">
    <citation type="submission" date="2011-06" db="EMBL/GenBank/DDBJ databases">
        <title>The complete genome of chromosome of Runella slithyformis DSM 19594.</title>
        <authorList>
            <consortium name="US DOE Joint Genome Institute (JGI-PGF)"/>
            <person name="Lucas S."/>
            <person name="Han J."/>
            <person name="Lapidus A."/>
            <person name="Bruce D."/>
            <person name="Goodwin L."/>
            <person name="Pitluck S."/>
            <person name="Peters L."/>
            <person name="Kyrpides N."/>
            <person name="Mavromatis K."/>
            <person name="Ivanova N."/>
            <person name="Ovchinnikova G."/>
            <person name="Zhang X."/>
            <person name="Misra M."/>
            <person name="Detter J.C."/>
            <person name="Tapia R."/>
            <person name="Han C."/>
            <person name="Land M."/>
            <person name="Hauser L."/>
            <person name="Markowitz V."/>
            <person name="Cheng J.-F."/>
            <person name="Hugenholtz P."/>
            <person name="Woyke T."/>
            <person name="Wu D."/>
            <person name="Tindall B."/>
            <person name="Faehrich R."/>
            <person name="Brambilla E."/>
            <person name="Klenk H.-P."/>
            <person name="Eisen J.A."/>
        </authorList>
    </citation>
    <scope>NUCLEOTIDE SEQUENCE [LARGE SCALE GENOMIC DNA]</scope>
    <source>
        <strain evidence="2">ATCC 29530 / DSM 19594 / LMG 11500 / NCIMB 11436 / LSU 4</strain>
    </source>
</reference>
<dbReference type="AlphaFoldDB" id="A0A7U3ZQQ6"/>
<keyword evidence="2" id="KW-1185">Reference proteome</keyword>
<gene>
    <name evidence="1" type="ordered locus">Runsl_5343</name>
</gene>
<organism evidence="1 2">
    <name type="scientific">Runella slithyformis (strain ATCC 29530 / DSM 19594 / LMG 11500 / NCIMB 11436 / LSU 4)</name>
    <dbReference type="NCBI Taxonomy" id="761193"/>
    <lineage>
        <taxon>Bacteria</taxon>
        <taxon>Pseudomonadati</taxon>
        <taxon>Bacteroidota</taxon>
        <taxon>Cytophagia</taxon>
        <taxon>Cytophagales</taxon>
        <taxon>Spirosomataceae</taxon>
        <taxon>Runella</taxon>
    </lineage>
</organism>
<dbReference type="Proteomes" id="UP000000493">
    <property type="component" value="Chromosome"/>
</dbReference>
<dbReference type="KEGG" id="rsi:Runsl_5343"/>
<protein>
    <submittedName>
        <fullName evidence="1">Uncharacterized protein</fullName>
    </submittedName>
</protein>
<dbReference type="EMBL" id="CP002859">
    <property type="protein sequence ID" value="AEI51636.1"/>
    <property type="molecule type" value="Genomic_DNA"/>
</dbReference>